<dbReference type="GO" id="GO:0047244">
    <property type="term" value="F:N-acetylglucosaminyldiphosphoundecaprenol N-acetyl-beta-D-mannosaminyltransferase activity"/>
    <property type="evidence" value="ECO:0007669"/>
    <property type="project" value="UniProtKB-EC"/>
</dbReference>
<keyword evidence="1 3" id="KW-0328">Glycosyltransferase</keyword>
<name>A0A3B0W847_9ZZZZ</name>
<reference evidence="3" key="1">
    <citation type="submission" date="2018-06" db="EMBL/GenBank/DDBJ databases">
        <authorList>
            <person name="Zhirakovskaya E."/>
        </authorList>
    </citation>
    <scope>NUCLEOTIDE SEQUENCE</scope>
</reference>
<evidence type="ECO:0000256" key="1">
    <source>
        <dbReference type="ARBA" id="ARBA00022676"/>
    </source>
</evidence>
<gene>
    <name evidence="3" type="ORF">MNBD_GAMMA05-630</name>
</gene>
<evidence type="ECO:0000313" key="3">
    <source>
        <dbReference type="EMBL" id="VAW52098.1"/>
    </source>
</evidence>
<dbReference type="InterPro" id="IPR004629">
    <property type="entry name" value="WecG_TagA_CpsF"/>
</dbReference>
<dbReference type="CDD" id="cd06533">
    <property type="entry name" value="Glyco_transf_WecG_TagA"/>
    <property type="match status" value="1"/>
</dbReference>
<dbReference type="Pfam" id="PF03808">
    <property type="entry name" value="Glyco_tran_WecG"/>
    <property type="match status" value="1"/>
</dbReference>
<dbReference type="AlphaFoldDB" id="A0A3B0W847"/>
<dbReference type="NCBIfam" id="TIGR00696">
    <property type="entry name" value="wecG_tagA_cpsF"/>
    <property type="match status" value="1"/>
</dbReference>
<dbReference type="EC" id="2.4.1.187" evidence="3"/>
<accession>A0A3B0W847</accession>
<dbReference type="EMBL" id="UOFE01000024">
    <property type="protein sequence ID" value="VAW52098.1"/>
    <property type="molecule type" value="Genomic_DNA"/>
</dbReference>
<protein>
    <submittedName>
        <fullName evidence="3">N-acetylmannosaminyltransferase</fullName>
        <ecNumber evidence="3">2.4.1.187</ecNumber>
    </submittedName>
</protein>
<organism evidence="3">
    <name type="scientific">hydrothermal vent metagenome</name>
    <dbReference type="NCBI Taxonomy" id="652676"/>
    <lineage>
        <taxon>unclassified sequences</taxon>
        <taxon>metagenomes</taxon>
        <taxon>ecological metagenomes</taxon>
    </lineage>
</organism>
<sequence length="253" mass="28908">MKNRIKLLNISIDNISLESLLTEYKSGVIVTPNLDHMVLLQKSEAMLNAYNSADYITVDSQILFLILKLLRKPVKEKISGSDFLPAYCQYHKNNPKIKIFLLGAAPGVAEKATENINKKIGRKIITGYHSPSMNFVNDDNECKQVIDIINNNSANVLVVGLGAPKQELWIEKHKNKFTNVHSFMALGATIDFESGMKPRSPKWMSTYGLEWLYRLLQEPGRLWKRYLITDTQFFLLILKDLLGLYKAPFMKNK</sequence>
<proteinExistence type="predicted"/>
<dbReference type="PANTHER" id="PTHR34136:SF1">
    <property type="entry name" value="UDP-N-ACETYL-D-MANNOSAMINURONIC ACID TRANSFERASE"/>
    <property type="match status" value="1"/>
</dbReference>
<dbReference type="PANTHER" id="PTHR34136">
    <property type="match status" value="1"/>
</dbReference>
<evidence type="ECO:0000256" key="2">
    <source>
        <dbReference type="ARBA" id="ARBA00022679"/>
    </source>
</evidence>
<keyword evidence="2 3" id="KW-0808">Transferase</keyword>